<dbReference type="AlphaFoldDB" id="F4RKT4"/>
<gene>
    <name evidence="3" type="ORF">MELLADRAFT_77714</name>
</gene>
<keyword evidence="2" id="KW-0732">Signal</keyword>
<feature type="compositionally biased region" description="Low complexity" evidence="1">
    <location>
        <begin position="547"/>
        <end position="560"/>
    </location>
</feature>
<feature type="region of interest" description="Disordered" evidence="1">
    <location>
        <begin position="542"/>
        <end position="570"/>
    </location>
</feature>
<dbReference type="RefSeq" id="XP_007409943.1">
    <property type="nucleotide sequence ID" value="XM_007409881.1"/>
</dbReference>
<dbReference type="Gene3D" id="2.40.50.140">
    <property type="entry name" value="Nucleic acid-binding proteins"/>
    <property type="match status" value="1"/>
</dbReference>
<feature type="region of interest" description="Disordered" evidence="1">
    <location>
        <begin position="494"/>
        <end position="514"/>
    </location>
</feature>
<dbReference type="InParanoid" id="F4RKT4"/>
<feature type="chain" id="PRO_5003320851" description="Secreted protein" evidence="2">
    <location>
        <begin position="23"/>
        <end position="733"/>
    </location>
</feature>
<dbReference type="InterPro" id="IPR012340">
    <property type="entry name" value="NA-bd_OB-fold"/>
</dbReference>
<feature type="region of interest" description="Disordered" evidence="1">
    <location>
        <begin position="432"/>
        <end position="461"/>
    </location>
</feature>
<dbReference type="KEGG" id="mlr:MELLADRAFT_77714"/>
<feature type="signal peptide" evidence="2">
    <location>
        <begin position="1"/>
        <end position="22"/>
    </location>
</feature>
<reference evidence="4" key="1">
    <citation type="journal article" date="2011" name="Proc. Natl. Acad. Sci. U.S.A.">
        <title>Obligate biotrophy features unraveled by the genomic analysis of rust fungi.</title>
        <authorList>
            <person name="Duplessis S."/>
            <person name="Cuomo C.A."/>
            <person name="Lin Y.-C."/>
            <person name="Aerts A."/>
            <person name="Tisserant E."/>
            <person name="Veneault-Fourrey C."/>
            <person name="Joly D.L."/>
            <person name="Hacquard S."/>
            <person name="Amselem J."/>
            <person name="Cantarel B.L."/>
            <person name="Chiu R."/>
            <person name="Coutinho P.M."/>
            <person name="Feau N."/>
            <person name="Field M."/>
            <person name="Frey P."/>
            <person name="Gelhaye E."/>
            <person name="Goldberg J."/>
            <person name="Grabherr M.G."/>
            <person name="Kodira C.D."/>
            <person name="Kohler A."/>
            <person name="Kuees U."/>
            <person name="Lindquist E.A."/>
            <person name="Lucas S.M."/>
            <person name="Mago R."/>
            <person name="Mauceli E."/>
            <person name="Morin E."/>
            <person name="Murat C."/>
            <person name="Pangilinan J.L."/>
            <person name="Park R."/>
            <person name="Pearson M."/>
            <person name="Quesneville H."/>
            <person name="Rouhier N."/>
            <person name="Sakthikumar S."/>
            <person name="Salamov A.A."/>
            <person name="Schmutz J."/>
            <person name="Selles B."/>
            <person name="Shapiro H."/>
            <person name="Tanguay P."/>
            <person name="Tuskan G.A."/>
            <person name="Henrissat B."/>
            <person name="Van de Peer Y."/>
            <person name="Rouze P."/>
            <person name="Ellis J.G."/>
            <person name="Dodds P.N."/>
            <person name="Schein J.E."/>
            <person name="Zhong S."/>
            <person name="Hamelin R.C."/>
            <person name="Grigoriev I.V."/>
            <person name="Szabo L.J."/>
            <person name="Martin F."/>
        </authorList>
    </citation>
    <scope>NUCLEOTIDE SEQUENCE [LARGE SCALE GENOMIC DNA]</scope>
    <source>
        <strain evidence="4">98AG31 / pathotype 3-4-7</strain>
    </source>
</reference>
<evidence type="ECO:0000313" key="3">
    <source>
        <dbReference type="EMBL" id="EGG06983.1"/>
    </source>
</evidence>
<dbReference type="EMBL" id="GL883106">
    <property type="protein sequence ID" value="EGG06983.1"/>
    <property type="molecule type" value="Genomic_DNA"/>
</dbReference>
<feature type="compositionally biased region" description="Basic residues" evidence="1">
    <location>
        <begin position="322"/>
        <end position="331"/>
    </location>
</feature>
<evidence type="ECO:0008006" key="5">
    <source>
        <dbReference type="Google" id="ProtNLM"/>
    </source>
</evidence>
<name>F4RKT4_MELLP</name>
<dbReference type="GeneID" id="18932986"/>
<feature type="compositionally biased region" description="Basic and acidic residues" evidence="1">
    <location>
        <begin position="305"/>
        <end position="321"/>
    </location>
</feature>
<organism evidence="4">
    <name type="scientific">Melampsora larici-populina (strain 98AG31 / pathotype 3-4-7)</name>
    <name type="common">Poplar leaf rust fungus</name>
    <dbReference type="NCBI Taxonomy" id="747676"/>
    <lineage>
        <taxon>Eukaryota</taxon>
        <taxon>Fungi</taxon>
        <taxon>Dikarya</taxon>
        <taxon>Basidiomycota</taxon>
        <taxon>Pucciniomycotina</taxon>
        <taxon>Pucciniomycetes</taxon>
        <taxon>Pucciniales</taxon>
        <taxon>Melampsoraceae</taxon>
        <taxon>Melampsora</taxon>
    </lineage>
</organism>
<feature type="compositionally biased region" description="Polar residues" evidence="1">
    <location>
        <begin position="284"/>
        <end position="298"/>
    </location>
</feature>
<dbReference type="OrthoDB" id="77828at2759"/>
<sequence length="733" mass="83365">MYKLNLIALFAFIAVCIAPLLAGNPAVYRTFFQCSGTHPICANTWGKPDNKGYYDKVTEVSDVEITNTIICGSCQTRCGLVVGLPALEYLHLLSQAASWTCLKNFKNRVRQSEIALQTKYAYNPITNLKSTDVLMEAPQVDQQVEPRFLSTDIQRLPTFFCKSVATVYTTCSSLVMPSNAVAGFPLDEIESQLNKDEWRIRKEYLSDGRSKVECWIQGVGWPGKTFCVCGWLIGIDRREFWLTYYSELCFTPRSLTMFLVDDGTAILECRIAIKQLQDIDSCRNAPNQPITSPENSDMPTMETEELGHISKTSDPKLDPYRRPPKPAKKTSTHRDKLLPANLTIPILTDIEVLIEKYLHIPIGTTLRISGHPREVYNGRTRILEVDRFSSLDDPNEEIRFRKHLIHSRRHVYNRLFRLKDICPEALAQPQESSKRNITCVSQTNESNTEDTSKSIKTSASQSKRLRLRKVEAIKPEEATFSLFLTYLAHHITKTCSTPKPRTKPGHLPPPKPKETAVFTISDLTENSELRSLLVKVIHKKEYEQRATSRPSENSSTSNSRLVGPKAKPSLLMNAQTKELHKDAKTTKESDSCTSVSSMADLASFTSKLTSQELEQQIKAQFRKAMHRLTVRGIVIISPEFEDKFTIPDLHSLGKFLRNILNQSSGSTRKVNGFNQFFKLETIMSRLKRDEMWKWIHEDKVSEVLEGMIELGEVCKIFDGLDWKWSLKEVVLVE</sequence>
<protein>
    <recommendedName>
        <fullName evidence="5">Secreted protein</fullName>
    </recommendedName>
</protein>
<feature type="region of interest" description="Disordered" evidence="1">
    <location>
        <begin position="283"/>
        <end position="334"/>
    </location>
</feature>
<feature type="compositionally biased region" description="Polar residues" evidence="1">
    <location>
        <begin position="432"/>
        <end position="446"/>
    </location>
</feature>
<proteinExistence type="predicted"/>
<dbReference type="VEuPathDB" id="FungiDB:MELLADRAFT_77714"/>
<evidence type="ECO:0000256" key="1">
    <source>
        <dbReference type="SAM" id="MobiDB-lite"/>
    </source>
</evidence>
<evidence type="ECO:0000313" key="4">
    <source>
        <dbReference type="Proteomes" id="UP000001072"/>
    </source>
</evidence>
<dbReference type="HOGENOM" id="CLU_378144_0_0_1"/>
<evidence type="ECO:0000256" key="2">
    <source>
        <dbReference type="SAM" id="SignalP"/>
    </source>
</evidence>
<dbReference type="Proteomes" id="UP000001072">
    <property type="component" value="Unassembled WGS sequence"/>
</dbReference>
<accession>F4RKT4</accession>
<keyword evidence="4" id="KW-1185">Reference proteome</keyword>